<evidence type="ECO:0000313" key="3">
    <source>
        <dbReference type="EMBL" id="MCA9379240.1"/>
    </source>
</evidence>
<comment type="caution">
    <text evidence="3">The sequence shown here is derived from an EMBL/GenBank/DDBJ whole genome shotgun (WGS) entry which is preliminary data.</text>
</comment>
<feature type="transmembrane region" description="Helical" evidence="2">
    <location>
        <begin position="23"/>
        <end position="47"/>
    </location>
</feature>
<evidence type="ECO:0000256" key="2">
    <source>
        <dbReference type="SAM" id="Phobius"/>
    </source>
</evidence>
<keyword evidence="2" id="KW-1133">Transmembrane helix</keyword>
<evidence type="ECO:0000256" key="1">
    <source>
        <dbReference type="SAM" id="MobiDB-lite"/>
    </source>
</evidence>
<gene>
    <name evidence="3" type="ORF">KC640_02320</name>
</gene>
<protein>
    <submittedName>
        <fullName evidence="3">Uncharacterized protein</fullName>
    </submittedName>
</protein>
<proteinExistence type="predicted"/>
<keyword evidence="2" id="KW-0812">Transmembrane</keyword>
<keyword evidence="2" id="KW-0472">Membrane</keyword>
<reference evidence="3" key="2">
    <citation type="journal article" date="2021" name="Microbiome">
        <title>Successional dynamics and alternative stable states in a saline activated sludge microbial community over 9 years.</title>
        <authorList>
            <person name="Wang Y."/>
            <person name="Ye J."/>
            <person name="Ju F."/>
            <person name="Liu L."/>
            <person name="Boyd J.A."/>
            <person name="Deng Y."/>
            <person name="Parks D.H."/>
            <person name="Jiang X."/>
            <person name="Yin X."/>
            <person name="Woodcroft B.J."/>
            <person name="Tyson G.W."/>
            <person name="Hugenholtz P."/>
            <person name="Polz M.F."/>
            <person name="Zhang T."/>
        </authorList>
    </citation>
    <scope>NUCLEOTIDE SEQUENCE</scope>
    <source>
        <strain evidence="3">HKST-UBA12</strain>
    </source>
</reference>
<dbReference type="InterPro" id="IPR011042">
    <property type="entry name" value="6-blade_b-propeller_TolB-like"/>
</dbReference>
<evidence type="ECO:0000313" key="4">
    <source>
        <dbReference type="Proteomes" id="UP000760819"/>
    </source>
</evidence>
<accession>A0A955I573</accession>
<organism evidence="3 4">
    <name type="scientific">Candidatus Dojkabacteria bacterium</name>
    <dbReference type="NCBI Taxonomy" id="2099670"/>
    <lineage>
        <taxon>Bacteria</taxon>
        <taxon>Candidatus Dojkabacteria</taxon>
    </lineage>
</organism>
<dbReference type="Gene3D" id="2.120.10.30">
    <property type="entry name" value="TolB, C-terminal domain"/>
    <property type="match status" value="1"/>
</dbReference>
<sequence length="423" mass="45466">MPDSTPTPAADPKPASKFKNKKLLIGLAIGAACIVVAIIVLVLALLISSQQSNNNSGSGSSTPDTQTSTEQSTTVGTTESSTSTTTAAASVDTIYYVKSNNIFAFNYVANNETQLTNFVSTDTDYVNIGNIQQINSQTLGFSKCVTVTGDFGCGIFTLNLNNNSVTEVKHLTSDKMILDLRFDTASRFAYLAENTAVRSLILNSGSDQGLEDIAVQPYGRGGFEADAQYMQFSPDHNKLLQISTSSARSSMDFNTYVYNLNTIGQPPVILANSTHPAWLNNNHVLYVGYQQSAGSQGFKVFNITSSSSTPFSSTITGTDVYSPAVGPSAQELVYTKNTDKQIWLYDISSDATQLVVGDAIEAEWIDSSHLAVQKVHVCLPAEICNSMTDYEYLGIGIFDMDSGTYVADVPGGESVYLFATLYN</sequence>
<feature type="region of interest" description="Disordered" evidence="1">
    <location>
        <begin position="53"/>
        <end position="82"/>
    </location>
</feature>
<dbReference type="EMBL" id="JAGQLI010000119">
    <property type="protein sequence ID" value="MCA9379240.1"/>
    <property type="molecule type" value="Genomic_DNA"/>
</dbReference>
<dbReference type="Proteomes" id="UP000760819">
    <property type="component" value="Unassembled WGS sequence"/>
</dbReference>
<reference evidence="3" key="1">
    <citation type="submission" date="2020-04" db="EMBL/GenBank/DDBJ databases">
        <authorList>
            <person name="Zhang T."/>
        </authorList>
    </citation>
    <scope>NUCLEOTIDE SEQUENCE</scope>
    <source>
        <strain evidence="3">HKST-UBA12</strain>
    </source>
</reference>
<name>A0A955I573_9BACT</name>
<dbReference type="SUPFAM" id="SSF82171">
    <property type="entry name" value="DPP6 N-terminal domain-like"/>
    <property type="match status" value="1"/>
</dbReference>
<dbReference type="AlphaFoldDB" id="A0A955I573"/>